<evidence type="ECO:0000256" key="3">
    <source>
        <dbReference type="ARBA" id="ARBA00022448"/>
    </source>
</evidence>
<reference evidence="9 10" key="1">
    <citation type="submission" date="2018-06" db="EMBL/GenBank/DDBJ databases">
        <title>Genomic Encyclopedia of Archaeal and Bacterial Type Strains, Phase II (KMG-II): from individual species to whole genera.</title>
        <authorList>
            <person name="Goeker M."/>
        </authorList>
    </citation>
    <scope>NUCLEOTIDE SEQUENCE [LARGE SCALE GENOMIC DNA]</scope>
    <source>
        <strain evidence="9 10">DSM 22009</strain>
    </source>
</reference>
<evidence type="ECO:0000256" key="2">
    <source>
        <dbReference type="ARBA" id="ARBA00009773"/>
    </source>
</evidence>
<organism evidence="9 10">
    <name type="scientific">Palleronia aestuarii</name>
    <dbReference type="NCBI Taxonomy" id="568105"/>
    <lineage>
        <taxon>Bacteria</taxon>
        <taxon>Pseudomonadati</taxon>
        <taxon>Pseudomonadota</taxon>
        <taxon>Alphaproteobacteria</taxon>
        <taxon>Rhodobacterales</taxon>
        <taxon>Roseobacteraceae</taxon>
        <taxon>Palleronia</taxon>
    </lineage>
</organism>
<keyword evidence="4" id="KW-1003">Cell membrane</keyword>
<comment type="caution">
    <text evidence="9">The sequence shown here is derived from an EMBL/GenBank/DDBJ whole genome shotgun (WGS) entry which is preliminary data.</text>
</comment>
<comment type="similarity">
    <text evidence="2">Belongs to the autoinducer-2 exporter (AI-2E) (TC 2.A.86) family.</text>
</comment>
<dbReference type="AlphaFoldDB" id="A0A2W7Q3Q6"/>
<feature type="transmembrane region" description="Helical" evidence="8">
    <location>
        <begin position="55"/>
        <end position="80"/>
    </location>
</feature>
<dbReference type="PANTHER" id="PTHR21716:SF53">
    <property type="entry name" value="PERMEASE PERM-RELATED"/>
    <property type="match status" value="1"/>
</dbReference>
<dbReference type="Pfam" id="PF01594">
    <property type="entry name" value="AI-2E_transport"/>
    <property type="match status" value="1"/>
</dbReference>
<evidence type="ECO:0000256" key="5">
    <source>
        <dbReference type="ARBA" id="ARBA00022692"/>
    </source>
</evidence>
<proteinExistence type="inferred from homology"/>
<keyword evidence="10" id="KW-1185">Reference proteome</keyword>
<feature type="transmembrane region" description="Helical" evidence="8">
    <location>
        <begin position="316"/>
        <end position="347"/>
    </location>
</feature>
<dbReference type="InterPro" id="IPR002549">
    <property type="entry name" value="AI-2E-like"/>
</dbReference>
<feature type="transmembrane region" description="Helical" evidence="8">
    <location>
        <begin position="161"/>
        <end position="181"/>
    </location>
</feature>
<feature type="transmembrane region" description="Helical" evidence="8">
    <location>
        <begin position="255"/>
        <end position="273"/>
    </location>
</feature>
<dbReference type="OrthoDB" id="5792512at2"/>
<accession>A0A2W7Q3Q6</accession>
<dbReference type="RefSeq" id="WP_111537279.1">
    <property type="nucleotide sequence ID" value="NZ_QKZL01000007.1"/>
</dbReference>
<feature type="transmembrane region" description="Helical" evidence="8">
    <location>
        <begin position="223"/>
        <end position="249"/>
    </location>
</feature>
<comment type="subcellular location">
    <subcellularLocation>
        <location evidence="1">Cell membrane</location>
        <topology evidence="1">Multi-pass membrane protein</topology>
    </subcellularLocation>
</comment>
<keyword evidence="7 8" id="KW-0472">Membrane</keyword>
<dbReference type="GO" id="GO:0005886">
    <property type="term" value="C:plasma membrane"/>
    <property type="evidence" value="ECO:0007669"/>
    <property type="project" value="UniProtKB-SubCell"/>
</dbReference>
<protein>
    <submittedName>
        <fullName evidence="9">Putative PurR-regulated permease PerM</fullName>
    </submittedName>
</protein>
<evidence type="ECO:0000256" key="8">
    <source>
        <dbReference type="SAM" id="Phobius"/>
    </source>
</evidence>
<evidence type="ECO:0000256" key="4">
    <source>
        <dbReference type="ARBA" id="ARBA00022475"/>
    </source>
</evidence>
<feature type="transmembrane region" description="Helical" evidence="8">
    <location>
        <begin position="280"/>
        <end position="296"/>
    </location>
</feature>
<dbReference type="GO" id="GO:0055085">
    <property type="term" value="P:transmembrane transport"/>
    <property type="evidence" value="ECO:0007669"/>
    <property type="project" value="TreeGrafter"/>
</dbReference>
<sequence>MALPVRDQLKYWGIAALVFLLLLWWLGNVIMPFLLGAALAYLLDPIADRFERLGLSRVLSVALMTVIGIVLFAAMIILVIPTVFTQTASLVDRIATIIERTPDTISGLQDWLVANHPGLVERFPDIGDLETQIRNSVSSITSGIRQRAGTLLEGALASVNGLVNILILFVIVPVVAFYLLLDWDKMVSKIDQLLPREHAPTIRELAAQIDETLASFIRGQGTVCLILGTYYAFALWFVGLQFGFIVGALAGALTFIPYVGALVGGVLAIGLALFQFWGDWLWILAVWAIFQSGQFIEGNILTPKLVGDSVGLHPVWLLFALSAFGAVFGFVGLLVAVPVAAAIGVIARFATKRYKQSALYRGTDGTEGPRQ</sequence>
<evidence type="ECO:0000256" key="7">
    <source>
        <dbReference type="ARBA" id="ARBA00023136"/>
    </source>
</evidence>
<dbReference type="PANTHER" id="PTHR21716">
    <property type="entry name" value="TRANSMEMBRANE PROTEIN"/>
    <property type="match status" value="1"/>
</dbReference>
<name>A0A2W7Q3Q6_9RHOB</name>
<feature type="transmembrane region" description="Helical" evidence="8">
    <location>
        <begin position="12"/>
        <end position="43"/>
    </location>
</feature>
<keyword evidence="6 8" id="KW-1133">Transmembrane helix</keyword>
<keyword evidence="5 8" id="KW-0812">Transmembrane</keyword>
<dbReference type="Proteomes" id="UP000248916">
    <property type="component" value="Unassembled WGS sequence"/>
</dbReference>
<evidence type="ECO:0000256" key="6">
    <source>
        <dbReference type="ARBA" id="ARBA00022989"/>
    </source>
</evidence>
<gene>
    <name evidence="9" type="ORF">LX81_02131</name>
</gene>
<evidence type="ECO:0000256" key="1">
    <source>
        <dbReference type="ARBA" id="ARBA00004651"/>
    </source>
</evidence>
<dbReference type="EMBL" id="QKZL01000007">
    <property type="protein sequence ID" value="PZX16279.1"/>
    <property type="molecule type" value="Genomic_DNA"/>
</dbReference>
<keyword evidence="3" id="KW-0813">Transport</keyword>
<evidence type="ECO:0000313" key="10">
    <source>
        <dbReference type="Proteomes" id="UP000248916"/>
    </source>
</evidence>
<evidence type="ECO:0000313" key="9">
    <source>
        <dbReference type="EMBL" id="PZX16279.1"/>
    </source>
</evidence>